<accession>A0ABP9QK33</accession>
<dbReference type="EMBL" id="BAABJP010000029">
    <property type="protein sequence ID" value="GAA5163258.1"/>
    <property type="molecule type" value="Genomic_DNA"/>
</dbReference>
<feature type="transmembrane region" description="Helical" evidence="1">
    <location>
        <begin position="425"/>
        <end position="442"/>
    </location>
</feature>
<evidence type="ECO:0000313" key="3">
    <source>
        <dbReference type="Proteomes" id="UP001428817"/>
    </source>
</evidence>
<sequence>MATGLAPRPSGRQALVAVVVLGVAGLTFAGLAALRVDTQPRAFLPAGDVSLRDTEAADRAFGADPIVVLAEGAEPGQLLGPEQLPLVFRLEGQLSRLPDVSVVYGPATVLNEIAIASNKVIAQVMGSRDAARAAAEQQARNAGAPPAAVTAAGDTATATFDERYAPLLVQGMPLGLPTLHNPGFVRNLVYETGPDGQPSPRSQWRFVVPSSHAISILVRPRENLDQESTDRLVAAVRATAQGAGLRTTALTVTGAPAVAASLADQVRGEIPLLGGCAVGLIALCYVALPWLGRRRDRLLPIVATLCGTALTLAVFGWLGRPLSLGAMAFLPILIGIGSDFPAYLVRSGQQRRVLVAALASTAGFAALALSPLPFVRDLGLALALGVLLAVALALVLRRWLLRGDTAEQAEPAWRAPALGSRARRAGVAFVALAAAAVGWVALPHLGLEARPDRLAAGMPAVADAQHAEEVLGSSGEVRMVLRGPDVLSPQALDWMRRAGEQIVLAHGDQFRPILSPAALLRFLGDAPTPEQVAAATTLLPRYLLGAVTTPDAKQAVLSYGIALQDLGDQHRLLDSVRAGLPPLPAGYDVTLTGLPVVAAHGYELVSGDRYLTNIAGIAAAGLVLLIGLRRRADAGRAVMAAALATGWGLAVVIALGFQLSPLTVALGSLTTATACEFTVLLADAVRHAHRAQWRTVCVAALAAAVGYATLALSRLDVIQEFGLLLSLTVLLSLVAAHVVVLVSPGRAERAPGVEARPRDPVAV</sequence>
<keyword evidence="1" id="KW-0472">Membrane</keyword>
<dbReference type="Proteomes" id="UP001428817">
    <property type="component" value="Unassembled WGS sequence"/>
</dbReference>
<feature type="transmembrane region" description="Helical" evidence="1">
    <location>
        <begin position="721"/>
        <end position="742"/>
    </location>
</feature>
<name>A0ABP9QK33_9PSEU</name>
<feature type="transmembrane region" description="Helical" evidence="1">
    <location>
        <begin position="298"/>
        <end position="318"/>
    </location>
</feature>
<dbReference type="RefSeq" id="WP_185060817.1">
    <property type="nucleotide sequence ID" value="NZ_BAABJP010000029.1"/>
</dbReference>
<comment type="caution">
    <text evidence="2">The sequence shown here is derived from an EMBL/GenBank/DDBJ whole genome shotgun (WGS) entry which is preliminary data.</text>
</comment>
<proteinExistence type="predicted"/>
<gene>
    <name evidence="2" type="ORF">GCM10023321_49860</name>
</gene>
<feature type="transmembrane region" description="Helical" evidence="1">
    <location>
        <begin position="324"/>
        <end position="345"/>
    </location>
</feature>
<dbReference type="SUPFAM" id="SSF82866">
    <property type="entry name" value="Multidrug efflux transporter AcrB transmembrane domain"/>
    <property type="match status" value="2"/>
</dbReference>
<protein>
    <recommendedName>
        <fullName evidence="4">Membrane transport protein MMPL domain-containing protein</fullName>
    </recommendedName>
</protein>
<dbReference type="PANTHER" id="PTHR33406">
    <property type="entry name" value="MEMBRANE PROTEIN MJ1562-RELATED"/>
    <property type="match status" value="1"/>
</dbReference>
<dbReference type="InterPro" id="IPR050545">
    <property type="entry name" value="Mycobact_MmpL"/>
</dbReference>
<feature type="transmembrane region" description="Helical" evidence="1">
    <location>
        <begin position="640"/>
        <end position="659"/>
    </location>
</feature>
<evidence type="ECO:0000256" key="1">
    <source>
        <dbReference type="SAM" id="Phobius"/>
    </source>
</evidence>
<reference evidence="3" key="1">
    <citation type="journal article" date="2019" name="Int. J. Syst. Evol. Microbiol.">
        <title>The Global Catalogue of Microorganisms (GCM) 10K type strain sequencing project: providing services to taxonomists for standard genome sequencing and annotation.</title>
        <authorList>
            <consortium name="The Broad Institute Genomics Platform"/>
            <consortium name="The Broad Institute Genome Sequencing Center for Infectious Disease"/>
            <person name="Wu L."/>
            <person name="Ma J."/>
        </authorList>
    </citation>
    <scope>NUCLEOTIDE SEQUENCE [LARGE SCALE GENOMIC DNA]</scope>
    <source>
        <strain evidence="3">JCM 18303</strain>
    </source>
</reference>
<keyword evidence="1" id="KW-1133">Transmembrane helix</keyword>
<dbReference type="PANTHER" id="PTHR33406:SF13">
    <property type="entry name" value="MEMBRANE PROTEIN YDFJ"/>
    <property type="match status" value="1"/>
</dbReference>
<feature type="transmembrane region" description="Helical" evidence="1">
    <location>
        <begin position="352"/>
        <end position="372"/>
    </location>
</feature>
<keyword evidence="1" id="KW-0812">Transmembrane</keyword>
<feature type="transmembrane region" description="Helical" evidence="1">
    <location>
        <begin position="665"/>
        <end position="684"/>
    </location>
</feature>
<evidence type="ECO:0000313" key="2">
    <source>
        <dbReference type="EMBL" id="GAA5163258.1"/>
    </source>
</evidence>
<evidence type="ECO:0008006" key="4">
    <source>
        <dbReference type="Google" id="ProtNLM"/>
    </source>
</evidence>
<dbReference type="Gene3D" id="1.20.1640.10">
    <property type="entry name" value="Multidrug efflux transporter AcrB transmembrane domain"/>
    <property type="match status" value="1"/>
</dbReference>
<feature type="transmembrane region" description="Helical" evidence="1">
    <location>
        <begin position="378"/>
        <end position="396"/>
    </location>
</feature>
<feature type="transmembrane region" description="Helical" evidence="1">
    <location>
        <begin position="610"/>
        <end position="628"/>
    </location>
</feature>
<feature type="transmembrane region" description="Helical" evidence="1">
    <location>
        <begin position="696"/>
        <end position="715"/>
    </location>
</feature>
<feature type="transmembrane region" description="Helical" evidence="1">
    <location>
        <begin position="270"/>
        <end position="291"/>
    </location>
</feature>
<keyword evidence="3" id="KW-1185">Reference proteome</keyword>
<organism evidence="2 3">
    <name type="scientific">Pseudonocardia eucalypti</name>
    <dbReference type="NCBI Taxonomy" id="648755"/>
    <lineage>
        <taxon>Bacteria</taxon>
        <taxon>Bacillati</taxon>
        <taxon>Actinomycetota</taxon>
        <taxon>Actinomycetes</taxon>
        <taxon>Pseudonocardiales</taxon>
        <taxon>Pseudonocardiaceae</taxon>
        <taxon>Pseudonocardia</taxon>
    </lineage>
</organism>
<feature type="transmembrane region" description="Helical" evidence="1">
    <location>
        <begin position="14"/>
        <end position="34"/>
    </location>
</feature>